<evidence type="ECO:0000313" key="1">
    <source>
        <dbReference type="EMBL" id="EIE21627.1"/>
    </source>
</evidence>
<keyword evidence="2" id="KW-1185">Reference proteome</keyword>
<name>I0YTA8_COCSC</name>
<reference evidence="1 2" key="1">
    <citation type="journal article" date="2012" name="Genome Biol.">
        <title>The genome of the polar eukaryotic microalga coccomyxa subellipsoidea reveals traits of cold adaptation.</title>
        <authorList>
            <person name="Blanc G."/>
            <person name="Agarkova I."/>
            <person name="Grimwood J."/>
            <person name="Kuo A."/>
            <person name="Brueggeman A."/>
            <person name="Dunigan D."/>
            <person name="Gurnon J."/>
            <person name="Ladunga I."/>
            <person name="Lindquist E."/>
            <person name="Lucas S."/>
            <person name="Pangilinan J."/>
            <person name="Proschold T."/>
            <person name="Salamov A."/>
            <person name="Schmutz J."/>
            <person name="Weeks D."/>
            <person name="Yamada T."/>
            <person name="Claverie J.M."/>
            <person name="Grigoriev I."/>
            <person name="Van Etten J."/>
            <person name="Lomsadze A."/>
            <person name="Borodovsky M."/>
        </authorList>
    </citation>
    <scope>NUCLEOTIDE SEQUENCE [LARGE SCALE GENOMIC DNA]</scope>
    <source>
        <strain evidence="1 2">C-169</strain>
    </source>
</reference>
<dbReference type="Proteomes" id="UP000007264">
    <property type="component" value="Unassembled WGS sequence"/>
</dbReference>
<protein>
    <submittedName>
        <fullName evidence="1">Uncharacterized protein</fullName>
    </submittedName>
</protein>
<dbReference type="AlphaFoldDB" id="I0YTA8"/>
<dbReference type="EMBL" id="AGSI01000012">
    <property type="protein sequence ID" value="EIE21627.1"/>
    <property type="molecule type" value="Genomic_DNA"/>
</dbReference>
<accession>I0YTA8</accession>
<proteinExistence type="predicted"/>
<dbReference type="KEGG" id="csl:COCSUDRAFT_33724"/>
<dbReference type="RefSeq" id="XP_005646171.1">
    <property type="nucleotide sequence ID" value="XM_005646114.1"/>
</dbReference>
<dbReference type="GeneID" id="17039611"/>
<evidence type="ECO:0000313" key="2">
    <source>
        <dbReference type="Proteomes" id="UP000007264"/>
    </source>
</evidence>
<organism evidence="1 2">
    <name type="scientific">Coccomyxa subellipsoidea (strain C-169)</name>
    <name type="common">Green microalga</name>
    <dbReference type="NCBI Taxonomy" id="574566"/>
    <lineage>
        <taxon>Eukaryota</taxon>
        <taxon>Viridiplantae</taxon>
        <taxon>Chlorophyta</taxon>
        <taxon>core chlorophytes</taxon>
        <taxon>Trebouxiophyceae</taxon>
        <taxon>Trebouxiophyceae incertae sedis</taxon>
        <taxon>Coccomyxaceae</taxon>
        <taxon>Coccomyxa</taxon>
        <taxon>Coccomyxa subellipsoidea</taxon>
    </lineage>
</organism>
<gene>
    <name evidence="1" type="ORF">COCSUDRAFT_33724</name>
</gene>
<comment type="caution">
    <text evidence="1">The sequence shown here is derived from an EMBL/GenBank/DDBJ whole genome shotgun (WGS) entry which is preliminary data.</text>
</comment>
<sequence>MNAKRLGIGGLVASTITEHKNKILTLDLYSGGATAAEGLYPLTEEVAMQLG</sequence>